<dbReference type="SUPFAM" id="SSF48295">
    <property type="entry name" value="TrpR-like"/>
    <property type="match status" value="1"/>
</dbReference>
<dbReference type="InterPro" id="IPR010921">
    <property type="entry name" value="Trp_repressor/repl_initiator"/>
</dbReference>
<protein>
    <submittedName>
        <fullName evidence="1">Transposase</fullName>
    </submittedName>
</protein>
<name>A0ABS4E485_9HYPH</name>
<proteinExistence type="predicted"/>
<dbReference type="EMBL" id="JAGGJU010000012">
    <property type="protein sequence ID" value="MBP1852728.1"/>
    <property type="molecule type" value="Genomic_DNA"/>
</dbReference>
<gene>
    <name evidence="1" type="ORF">J2Z17_004186</name>
</gene>
<reference evidence="1 2" key="1">
    <citation type="submission" date="2021-03" db="EMBL/GenBank/DDBJ databases">
        <title>Genomic Encyclopedia of Type Strains, Phase IV (KMG-IV): sequencing the most valuable type-strain genomes for metagenomic binning, comparative biology and taxonomic classification.</title>
        <authorList>
            <person name="Goeker M."/>
        </authorList>
    </citation>
    <scope>NUCLEOTIDE SEQUENCE [LARGE SCALE GENOMIC DNA]</scope>
    <source>
        <strain evidence="1 2">DSM 21600</strain>
    </source>
</reference>
<dbReference type="Proteomes" id="UP000759443">
    <property type="component" value="Unassembled WGS sequence"/>
</dbReference>
<accession>A0ABS4E485</accession>
<sequence length="174" mass="19467">MMTKRSHRNHSHAFKAKVALVTIKGEKTMVELAQQFDIHPNQIKQWKDQLLDGVADVFDEGCKATAEPVVDIKSLHTKIGEMTPENSAPQSRASLLRKQACVQGRTVERKAITDRHHKLSVCRQARIHGISRGSVYYLPQPALAADLVLMRRIDELHLDYPSSPGAGLLISTRN</sequence>
<keyword evidence="2" id="KW-1185">Reference proteome</keyword>
<evidence type="ECO:0000313" key="1">
    <source>
        <dbReference type="EMBL" id="MBP1852728.1"/>
    </source>
</evidence>
<organism evidence="1 2">
    <name type="scientific">Rhizobium halophytocola</name>
    <dbReference type="NCBI Taxonomy" id="735519"/>
    <lineage>
        <taxon>Bacteria</taxon>
        <taxon>Pseudomonadati</taxon>
        <taxon>Pseudomonadota</taxon>
        <taxon>Alphaproteobacteria</taxon>
        <taxon>Hyphomicrobiales</taxon>
        <taxon>Rhizobiaceae</taxon>
        <taxon>Rhizobium/Agrobacterium group</taxon>
        <taxon>Rhizobium</taxon>
    </lineage>
</organism>
<evidence type="ECO:0000313" key="2">
    <source>
        <dbReference type="Proteomes" id="UP000759443"/>
    </source>
</evidence>
<comment type="caution">
    <text evidence="1">The sequence shown here is derived from an EMBL/GenBank/DDBJ whole genome shotgun (WGS) entry which is preliminary data.</text>
</comment>